<keyword evidence="2" id="KW-0812">Transmembrane</keyword>
<dbReference type="Proteomes" id="UP001058974">
    <property type="component" value="Chromosome 4"/>
</dbReference>
<reference evidence="3 4" key="1">
    <citation type="journal article" date="2022" name="Nat. Genet.">
        <title>Improved pea reference genome and pan-genome highlight genomic features and evolutionary characteristics.</title>
        <authorList>
            <person name="Yang T."/>
            <person name="Liu R."/>
            <person name="Luo Y."/>
            <person name="Hu S."/>
            <person name="Wang D."/>
            <person name="Wang C."/>
            <person name="Pandey M.K."/>
            <person name="Ge S."/>
            <person name="Xu Q."/>
            <person name="Li N."/>
            <person name="Li G."/>
            <person name="Huang Y."/>
            <person name="Saxena R.K."/>
            <person name="Ji Y."/>
            <person name="Li M."/>
            <person name="Yan X."/>
            <person name="He Y."/>
            <person name="Liu Y."/>
            <person name="Wang X."/>
            <person name="Xiang C."/>
            <person name="Varshney R.K."/>
            <person name="Ding H."/>
            <person name="Gao S."/>
            <person name="Zong X."/>
        </authorList>
    </citation>
    <scope>NUCLEOTIDE SEQUENCE [LARGE SCALE GENOMIC DNA]</scope>
    <source>
        <strain evidence="3 4">cv. Zhongwan 6</strain>
    </source>
</reference>
<accession>A0A9D4XLD9</accession>
<evidence type="ECO:0000313" key="4">
    <source>
        <dbReference type="Proteomes" id="UP001058974"/>
    </source>
</evidence>
<keyword evidence="2" id="KW-1133">Transmembrane helix</keyword>
<organism evidence="3 4">
    <name type="scientific">Pisum sativum</name>
    <name type="common">Garden pea</name>
    <name type="synonym">Lathyrus oleraceus</name>
    <dbReference type="NCBI Taxonomy" id="3888"/>
    <lineage>
        <taxon>Eukaryota</taxon>
        <taxon>Viridiplantae</taxon>
        <taxon>Streptophyta</taxon>
        <taxon>Embryophyta</taxon>
        <taxon>Tracheophyta</taxon>
        <taxon>Spermatophyta</taxon>
        <taxon>Magnoliopsida</taxon>
        <taxon>eudicotyledons</taxon>
        <taxon>Gunneridae</taxon>
        <taxon>Pentapetalae</taxon>
        <taxon>rosids</taxon>
        <taxon>fabids</taxon>
        <taxon>Fabales</taxon>
        <taxon>Fabaceae</taxon>
        <taxon>Papilionoideae</taxon>
        <taxon>50 kb inversion clade</taxon>
        <taxon>NPAAA clade</taxon>
        <taxon>Hologalegina</taxon>
        <taxon>IRL clade</taxon>
        <taxon>Fabeae</taxon>
        <taxon>Lathyrus</taxon>
    </lineage>
</organism>
<evidence type="ECO:0000256" key="1">
    <source>
        <dbReference type="SAM" id="MobiDB-lite"/>
    </source>
</evidence>
<dbReference type="Gramene" id="PSAT_LOCUS15343_t1">
    <property type="protein sequence ID" value="CAL5195690.1"/>
    <property type="gene ID" value="PSAT_LOCUS15343"/>
</dbReference>
<keyword evidence="2" id="KW-0472">Membrane</keyword>
<dbReference type="Gramene" id="Psat04G0580900-T1">
    <property type="protein sequence ID" value="KAI5422508.1"/>
    <property type="gene ID" value="KIW84_045809"/>
</dbReference>
<dbReference type="EMBL" id="JAMSHJ010000004">
    <property type="protein sequence ID" value="KAI5422508.1"/>
    <property type="molecule type" value="Genomic_DNA"/>
</dbReference>
<evidence type="ECO:0000256" key="2">
    <source>
        <dbReference type="SAM" id="Phobius"/>
    </source>
</evidence>
<feature type="region of interest" description="Disordered" evidence="1">
    <location>
        <begin position="229"/>
        <end position="290"/>
    </location>
</feature>
<feature type="transmembrane region" description="Helical" evidence="2">
    <location>
        <begin position="28"/>
        <end position="53"/>
    </location>
</feature>
<evidence type="ECO:0008006" key="5">
    <source>
        <dbReference type="Google" id="ProtNLM"/>
    </source>
</evidence>
<name>A0A9D4XLD9_PEA</name>
<proteinExistence type="predicted"/>
<keyword evidence="4" id="KW-1185">Reference proteome</keyword>
<dbReference type="OrthoDB" id="787201at2759"/>
<comment type="caution">
    <text evidence="3">The sequence shown here is derived from an EMBL/GenBank/DDBJ whole genome shotgun (WGS) entry which is preliminary data.</text>
</comment>
<evidence type="ECO:0000313" key="3">
    <source>
        <dbReference type="EMBL" id="KAI5422508.1"/>
    </source>
</evidence>
<gene>
    <name evidence="3" type="ORF">KIW84_045809</name>
</gene>
<feature type="compositionally biased region" description="Polar residues" evidence="1">
    <location>
        <begin position="428"/>
        <end position="438"/>
    </location>
</feature>
<protein>
    <recommendedName>
        <fullName evidence="5">Hydroxyproline-rich glycoprotein family protein</fullName>
    </recommendedName>
</protein>
<sequence>MEQEQDTSPMSPFWLPKTNNHRRLRRSYSIFLTSTSFLVLLFITALVFALVVVPTLRSFSSNIFKPQAVKHSWDYLNLILVLFAVVCGFLTKNDTNETQTQTQTHTPRFERSFSNPDTPPSWYQNSNRSFNRLRSVGSYPDLRQPPSLEVANEERYRFYDDTHFQFRHRYSRLEADDEVYRETVTSGEVCLSPMRQPEMKPVLDCEIEDDRGSVERLYEVETIEKPEINHSVTESSLPPPLQPLPVRRKKKTRSASTEKAATVSYEELSSPPLQPLPVTRKKKTRSASTENAATVTYEEFFSPPLQPLPVVRRKQTRSASTENAAPVTYEEFSSPVLEPELNPHPVPPVTRTKPVRRNVNRSYQSEMIDKFERTDFVAQSSQQPPAVSAPLTEERKIGIPVKKKRGNATKEFLTSLRGKKKKQRQKSLENFDSIQNSQPSPHVSLPPAPPPPPPPPSVFHNMFYSNKSKHKKHYLVPVATHKLQLPNKREHSNYRLEKNVVVTGNESPLIPIPPPPPPPPFKLRAWKFRVQGDYVRVDSLRSSRSGSPDSDENLESPVSRDETSQCSNSPNDQDGKKNVTEIGNASEGSLFCPSPDVDTKAHNFIQNFRAGLRMAKMNSMKEKQGIGRSNLGPLQN</sequence>
<feature type="region of interest" description="Disordered" evidence="1">
    <location>
        <begin position="539"/>
        <end position="580"/>
    </location>
</feature>
<feature type="compositionally biased region" description="Pro residues" evidence="1">
    <location>
        <begin position="444"/>
        <end position="457"/>
    </location>
</feature>
<dbReference type="PANTHER" id="PTHR33098">
    <property type="entry name" value="COTTON FIBER (DUF761)"/>
    <property type="match status" value="1"/>
</dbReference>
<dbReference type="AlphaFoldDB" id="A0A9D4XLD9"/>
<feature type="region of interest" description="Disordered" evidence="1">
    <location>
        <begin position="374"/>
        <end position="459"/>
    </location>
</feature>
<feature type="region of interest" description="Disordered" evidence="1">
    <location>
        <begin position="96"/>
        <end position="119"/>
    </location>
</feature>
<dbReference type="PANTHER" id="PTHR33098:SF107">
    <property type="entry name" value="HYDROXYPROLINE-RICH GLYCOPROTEIN FAMILY PROTEIN"/>
    <property type="match status" value="1"/>
</dbReference>